<dbReference type="AlphaFoldDB" id="A0AAE0TNX1"/>
<proteinExistence type="predicted"/>
<keyword evidence="1" id="KW-0812">Transmembrane</keyword>
<evidence type="ECO:0000256" key="1">
    <source>
        <dbReference type="SAM" id="Phobius"/>
    </source>
</evidence>
<reference evidence="2" key="1">
    <citation type="submission" date="2023-07" db="EMBL/GenBank/DDBJ databases">
        <title>Black Yeasts Isolated from many extreme environments.</title>
        <authorList>
            <person name="Coleine C."/>
            <person name="Stajich J.E."/>
            <person name="Selbmann L."/>
        </authorList>
    </citation>
    <scope>NUCLEOTIDE SEQUENCE</scope>
    <source>
        <strain evidence="2">CCFEE 5485</strain>
    </source>
</reference>
<feature type="transmembrane region" description="Helical" evidence="1">
    <location>
        <begin position="31"/>
        <end position="54"/>
    </location>
</feature>
<keyword evidence="1" id="KW-1133">Transmembrane helix</keyword>
<organism evidence="2 3">
    <name type="scientific">Recurvomyces mirabilis</name>
    <dbReference type="NCBI Taxonomy" id="574656"/>
    <lineage>
        <taxon>Eukaryota</taxon>
        <taxon>Fungi</taxon>
        <taxon>Dikarya</taxon>
        <taxon>Ascomycota</taxon>
        <taxon>Pezizomycotina</taxon>
        <taxon>Dothideomycetes</taxon>
        <taxon>Dothideomycetidae</taxon>
        <taxon>Mycosphaerellales</taxon>
        <taxon>Teratosphaeriaceae</taxon>
        <taxon>Recurvomyces</taxon>
    </lineage>
</organism>
<dbReference type="Proteomes" id="UP001274830">
    <property type="component" value="Unassembled WGS sequence"/>
</dbReference>
<sequence>MAKSTRPPANGFVRVMRTAYNPIGFSKGYNAILWFLTVGYIFGFTLSRLGYLSFGTVFCGVNRTPGASQTLTMGVGLHLTCSQGPEQRLGSAIIGYKILLRLVCIVRDFEKSGCTEIEYVGMKIHLFTILPASYWYASKSYLRFDTPSRSSTVSMGI</sequence>
<keyword evidence="1" id="KW-0472">Membrane</keyword>
<keyword evidence="3" id="KW-1185">Reference proteome</keyword>
<dbReference type="EMBL" id="JAUTXT010000047">
    <property type="protein sequence ID" value="KAK3671040.1"/>
    <property type="molecule type" value="Genomic_DNA"/>
</dbReference>
<gene>
    <name evidence="2" type="ORF">LTR78_009001</name>
</gene>
<evidence type="ECO:0000313" key="3">
    <source>
        <dbReference type="Proteomes" id="UP001274830"/>
    </source>
</evidence>
<accession>A0AAE0TNX1</accession>
<name>A0AAE0TNX1_9PEZI</name>
<comment type="caution">
    <text evidence="2">The sequence shown here is derived from an EMBL/GenBank/DDBJ whole genome shotgun (WGS) entry which is preliminary data.</text>
</comment>
<evidence type="ECO:0000313" key="2">
    <source>
        <dbReference type="EMBL" id="KAK3671040.1"/>
    </source>
</evidence>
<protein>
    <submittedName>
        <fullName evidence="2">Uncharacterized protein</fullName>
    </submittedName>
</protein>